<dbReference type="AlphaFoldDB" id="A0A177E0L2"/>
<accession>A0A177E0L2</accession>
<name>A0A177E0L2_ALTAL</name>
<dbReference type="GeneID" id="29116873"/>
<dbReference type="KEGG" id="aalt:CC77DRAFT_332901"/>
<protein>
    <submittedName>
        <fullName evidence="1">Uncharacterized protein</fullName>
    </submittedName>
</protein>
<reference evidence="1 2" key="1">
    <citation type="submission" date="2016-05" db="EMBL/GenBank/DDBJ databases">
        <title>Comparative analysis of secretome profiles of manganese(II)-oxidizing ascomycete fungi.</title>
        <authorList>
            <consortium name="DOE Joint Genome Institute"/>
            <person name="Zeiner C.A."/>
            <person name="Purvine S.O."/>
            <person name="Zink E.M."/>
            <person name="Wu S."/>
            <person name="Pasa-Tolic L."/>
            <person name="Chaput D.L."/>
            <person name="Haridas S."/>
            <person name="Grigoriev I.V."/>
            <person name="Santelli C.M."/>
            <person name="Hansel C.M."/>
        </authorList>
    </citation>
    <scope>NUCLEOTIDE SEQUENCE [LARGE SCALE GENOMIC DNA]</scope>
    <source>
        <strain evidence="1 2">SRC1lrK2f</strain>
    </source>
</reference>
<dbReference type="VEuPathDB" id="FungiDB:CC77DRAFT_332901"/>
<evidence type="ECO:0000313" key="1">
    <source>
        <dbReference type="EMBL" id="OAG25515.1"/>
    </source>
</evidence>
<evidence type="ECO:0000313" key="2">
    <source>
        <dbReference type="Proteomes" id="UP000077248"/>
    </source>
</evidence>
<dbReference type="EMBL" id="KV441470">
    <property type="protein sequence ID" value="OAG25515.1"/>
    <property type="molecule type" value="Genomic_DNA"/>
</dbReference>
<organism evidence="1 2">
    <name type="scientific">Alternaria alternata</name>
    <name type="common">Alternaria rot fungus</name>
    <name type="synonym">Torula alternata</name>
    <dbReference type="NCBI Taxonomy" id="5599"/>
    <lineage>
        <taxon>Eukaryota</taxon>
        <taxon>Fungi</taxon>
        <taxon>Dikarya</taxon>
        <taxon>Ascomycota</taxon>
        <taxon>Pezizomycotina</taxon>
        <taxon>Dothideomycetes</taxon>
        <taxon>Pleosporomycetidae</taxon>
        <taxon>Pleosporales</taxon>
        <taxon>Pleosporineae</taxon>
        <taxon>Pleosporaceae</taxon>
        <taxon>Alternaria</taxon>
        <taxon>Alternaria sect. Alternaria</taxon>
        <taxon>Alternaria alternata complex</taxon>
    </lineage>
</organism>
<sequence>MSQFWCADALLLSVTNGTVRLHARSHARGLKPSTCYEIGQCTAYGGYPGKHHVYTLHMLACSVYDPRHFSNPHTRVRSSFGVGSGTARRYLQSLPLHKPIRAQHFLLQSSQMPCFGPAFLPNPVYYTPR</sequence>
<gene>
    <name evidence="1" type="ORF">CC77DRAFT_332901</name>
</gene>
<dbReference type="RefSeq" id="XP_018390936.1">
    <property type="nucleotide sequence ID" value="XM_018531279.1"/>
</dbReference>
<keyword evidence="2" id="KW-1185">Reference proteome</keyword>
<proteinExistence type="predicted"/>
<dbReference type="Proteomes" id="UP000077248">
    <property type="component" value="Unassembled WGS sequence"/>
</dbReference>